<dbReference type="eggNOG" id="KOG4197">
    <property type="taxonomic scope" value="Eukaryota"/>
</dbReference>
<feature type="repeat" description="PPR" evidence="3">
    <location>
        <begin position="1345"/>
        <end position="1379"/>
    </location>
</feature>
<dbReference type="PANTHER" id="PTHR46935">
    <property type="entry name" value="OS01G0674700 PROTEIN"/>
    <property type="match status" value="1"/>
</dbReference>
<dbReference type="Gene3D" id="1.25.40.10">
    <property type="entry name" value="Tetratricopeptide repeat domain"/>
    <property type="match status" value="10"/>
</dbReference>
<feature type="repeat" description="PPR" evidence="3">
    <location>
        <begin position="869"/>
        <end position="899"/>
    </location>
</feature>
<proteinExistence type="predicted"/>
<feature type="repeat" description="PPR" evidence="3">
    <location>
        <begin position="1170"/>
        <end position="1204"/>
    </location>
</feature>
<feature type="domain" description="PROP1-like PPR" evidence="5">
    <location>
        <begin position="343"/>
        <end position="443"/>
    </location>
</feature>
<feature type="repeat" description="PPR" evidence="3">
    <location>
        <begin position="1010"/>
        <end position="1044"/>
    </location>
</feature>
<dbReference type="GO" id="GO:0009658">
    <property type="term" value="P:chloroplast organization"/>
    <property type="evidence" value="ECO:0007669"/>
    <property type="project" value="InterPro"/>
</dbReference>
<dbReference type="FunFam" id="1.25.40.10:FF:001105">
    <property type="entry name" value="Pentatricopeptide repeat-containing protein, chloroplastic"/>
    <property type="match status" value="1"/>
</dbReference>
<evidence type="ECO:0000256" key="3">
    <source>
        <dbReference type="PROSITE-ProRule" id="PRU00708"/>
    </source>
</evidence>
<dbReference type="Pfam" id="PF17177">
    <property type="entry name" value="PPR_long"/>
    <property type="match status" value="1"/>
</dbReference>
<keyword evidence="1" id="KW-0677">Repeat</keyword>
<dbReference type="SUPFAM" id="SSF48452">
    <property type="entry name" value="TPR-like"/>
    <property type="match status" value="1"/>
</dbReference>
<keyword evidence="7" id="KW-1185">Reference proteome</keyword>
<feature type="repeat" description="PPR" evidence="3">
    <location>
        <begin position="340"/>
        <end position="374"/>
    </location>
</feature>
<feature type="compositionally biased region" description="Basic residues" evidence="4">
    <location>
        <begin position="52"/>
        <end position="67"/>
    </location>
</feature>
<evidence type="ECO:0000313" key="6">
    <source>
        <dbReference type="EnsemblPlants" id="LPERR05G09450.2"/>
    </source>
</evidence>
<dbReference type="HOGENOM" id="CLU_002953_0_0_1"/>
<feature type="repeat" description="PPR" evidence="3">
    <location>
        <begin position="1275"/>
        <end position="1309"/>
    </location>
</feature>
<evidence type="ECO:0000256" key="2">
    <source>
        <dbReference type="ARBA" id="ARBA00022946"/>
    </source>
</evidence>
<dbReference type="FunFam" id="1.25.40.10:FF:001552">
    <property type="entry name" value="Predicted protein"/>
    <property type="match status" value="1"/>
</dbReference>
<dbReference type="Pfam" id="PF12854">
    <property type="entry name" value="PPR_1"/>
    <property type="match status" value="1"/>
</dbReference>
<feature type="repeat" description="PPR" evidence="3">
    <location>
        <begin position="906"/>
        <end position="940"/>
    </location>
</feature>
<dbReference type="PANTHER" id="PTHR46935:SF2">
    <property type="entry name" value="PENTACOTRIPEPTIDE-REPEAT REGION OF PRORP DOMAIN-CONTAINING PROTEIN"/>
    <property type="match status" value="1"/>
</dbReference>
<dbReference type="InterPro" id="IPR011990">
    <property type="entry name" value="TPR-like_helical_dom_sf"/>
</dbReference>
<feature type="repeat" description="PPR" evidence="3">
    <location>
        <begin position="1415"/>
        <end position="1449"/>
    </location>
</feature>
<evidence type="ECO:0000313" key="7">
    <source>
        <dbReference type="Proteomes" id="UP000032180"/>
    </source>
</evidence>
<organism evidence="6 7">
    <name type="scientific">Leersia perrieri</name>
    <dbReference type="NCBI Taxonomy" id="77586"/>
    <lineage>
        <taxon>Eukaryota</taxon>
        <taxon>Viridiplantae</taxon>
        <taxon>Streptophyta</taxon>
        <taxon>Embryophyta</taxon>
        <taxon>Tracheophyta</taxon>
        <taxon>Spermatophyta</taxon>
        <taxon>Magnoliopsida</taxon>
        <taxon>Liliopsida</taxon>
        <taxon>Poales</taxon>
        <taxon>Poaceae</taxon>
        <taxon>BOP clade</taxon>
        <taxon>Oryzoideae</taxon>
        <taxon>Oryzeae</taxon>
        <taxon>Oryzinae</taxon>
        <taxon>Leersia</taxon>
    </lineage>
</organism>
<feature type="repeat" description="PPR" evidence="3">
    <location>
        <begin position="1205"/>
        <end position="1239"/>
    </location>
</feature>
<keyword evidence="2" id="KW-0809">Transit peptide</keyword>
<name>A0A0D9WF66_9ORYZ</name>
<feature type="repeat" description="PPR" evidence="3">
    <location>
        <begin position="1310"/>
        <end position="1344"/>
    </location>
</feature>
<dbReference type="PROSITE" id="PS51375">
    <property type="entry name" value="PPR"/>
    <property type="match status" value="15"/>
</dbReference>
<feature type="repeat" description="PPR" evidence="3">
    <location>
        <begin position="1135"/>
        <end position="1169"/>
    </location>
</feature>
<dbReference type="Pfam" id="PF01535">
    <property type="entry name" value="PPR"/>
    <property type="match status" value="7"/>
</dbReference>
<sequence>MAISCCPSPRCHLSNPNPTPNPGRRPRPAPTSETLRRRLLRKGVSPTPKILHALRKKEAHKSLRRARKDTAAAAASNALLPKEEEEGALAAEEEARFLAAAAEYRALMGRPWRGGGGGGGALAPTRGALEGEGLDGLREMLAARRADKFEWLLDDDVEEEEAVVGRRGRVGAGWDSDFREEERRIESLVRRLNEDDLSMRDWRLTRLMKKADLIYNEDNLLQILEGLEARGNWRQALSVTEWVYNENIYKHRKSRFVYTKLLSILGKSWRPTEALRVFNIMRADAQIYPDMAAYHSIAVTLGRAGLLNELIKIIEYMKQKPPKRVMKMRRRDWDPSLEPDVLIYNSVLNACVLSQQWKGVFWVFQQMRRNSLTPTGATFGLAMEVMLKAKKYDFVQKFFEKMQKSGVPPRAITYKVLVRSYWEQGKVNEAVEAVKDMEQRGVVGAASVYYELACCLCNKGRWRDALLQVEKLKQLPLTKPLEFTFTGMILASFDGGYILECISIFESMKGCCTPNIGTINVMIKVYGRCDMFGKARDLFETIKVNLPSSNHSSHKADAYTYSSMLETAASAQQWEYFENVYREMTLSHHHLDQNKYSWMLIKASKAGKLYLLEHALDSILERGETPNVQLFCEMICQNIAQSNHAKTLHLLNIMNEASSDVSELQWSKLLEQNMHRFSVNALKDLLKYLSTSDIVKSGSALSFVRALQSQCGTTFVKDTSFLADGTCTGQSQLSLTENITKSSNGNPDQLPGMNSMNTNVFPDENVSSEFSDYIRDTQQFGANAGLSMDIVIGSHFGSKQKEQHDLGHLGTGVSAVDEVLDSMNLYSDGSYGEMLSASEILELWEQERINDMFSAKKAEPLCEDSCTPNSYTYNCLLDALAKAGRADDAQARLQEMVARCGDESVDKYTLTSLLRCYCNAGRPDDANEVFQRMSDRGWVDEYVLTTLAVAFSKWGKVDGAVELVVRMEALGMRLSEKTLSVLVHGFTKQGRVDKAMDMFAKMTSYGFVVDLAMYSVLIEGLCQRKDIEKAVTLFEEMKSSGVAPDARLLKKMVEAFCTEGNFTIVGPFINENAEYLKSGSVVTVYNVVLEGLVCRGEVEAAYHLLHSMLCGGHGVNHDVAVGAHMLHITDDAKPNSDSFNIVVCGLCKDKKLDMALALTKDMISLGCKGKILMFNDLIHELCIIDRLEEGFGIFNQMKDLGLIPSEFTYNSLFYGICRRKDPKAALDLLEEMRKNGHSPWIKNCTEMVQQLCSSGRITEALQFLDGMLQIGFLPDIVTYSAALNGMCKTGEVNSAVGLFRGISCKYYLPDVVAHNIMINGFRKSSRLDEAQKVMEEMLDKGLFPSVVTYNLMIDVCCKTGMIEKAIGYLDKMVAEERRPTVITYTSLIDGFCSAGRPDEAIKLWREMSEKGCAPNDIAYIAFVNGLCKCGRIEIALTYFEEMLTKGFELDTFSLLYFINFLISNGHSTKGCELLNEVLQKDTYGNNLKMVGLINKAVVELSKDGRTSSYILKFLEKASIYWCQPCGAQSCILFIPSVYISICFMQLLSSSITLMSTLWCQVLNACVLSQQWKGVFWVFQQMRRNSLIPTGATFGFAMEVMLKAKKYDFVQKFFEKMQKSGELIARAQQKQKLQDRKRTRDQLEEMKSTAQPVYEGIDPRLMKQLGITKEVEYMVSPVFSRDSVRRRGGGILQKLGHYLKP</sequence>
<dbReference type="Gramene" id="LPERR05G09450.2">
    <property type="protein sequence ID" value="LPERR05G09450.2"/>
    <property type="gene ID" value="LPERR05G09450"/>
</dbReference>
<dbReference type="InterPro" id="IPR044645">
    <property type="entry name" value="DG1/EMB2279-like"/>
</dbReference>
<feature type="repeat" description="PPR" evidence="3">
    <location>
        <begin position="410"/>
        <end position="444"/>
    </location>
</feature>
<protein>
    <recommendedName>
        <fullName evidence="5">PROP1-like PPR domain-containing protein</fullName>
    </recommendedName>
</protein>
<feature type="repeat" description="PPR" evidence="3">
    <location>
        <begin position="375"/>
        <end position="409"/>
    </location>
</feature>
<dbReference type="STRING" id="77586.A0A0D9WF66"/>
<dbReference type="InterPro" id="IPR033443">
    <property type="entry name" value="PROP1-like_PPR_dom"/>
</dbReference>
<reference evidence="7" key="2">
    <citation type="submission" date="2013-12" db="EMBL/GenBank/DDBJ databases">
        <authorList>
            <person name="Yu Y."/>
            <person name="Lee S."/>
            <person name="de Baynast K."/>
            <person name="Wissotski M."/>
            <person name="Liu L."/>
            <person name="Talag J."/>
            <person name="Goicoechea J."/>
            <person name="Angelova A."/>
            <person name="Jetty R."/>
            <person name="Kudrna D."/>
            <person name="Golser W."/>
            <person name="Rivera L."/>
            <person name="Zhang J."/>
            <person name="Wing R."/>
        </authorList>
    </citation>
    <scope>NUCLEOTIDE SEQUENCE</scope>
</reference>
<dbReference type="InterPro" id="IPR002885">
    <property type="entry name" value="PPR_rpt"/>
</dbReference>
<evidence type="ECO:0000256" key="1">
    <source>
        <dbReference type="ARBA" id="ARBA00022737"/>
    </source>
</evidence>
<dbReference type="GO" id="GO:0009507">
    <property type="term" value="C:chloroplast"/>
    <property type="evidence" value="ECO:0007669"/>
    <property type="project" value="TreeGrafter"/>
</dbReference>
<feature type="region of interest" description="Disordered" evidence="4">
    <location>
        <begin position="1"/>
        <end position="79"/>
    </location>
</feature>
<reference evidence="6" key="3">
    <citation type="submission" date="2015-04" db="UniProtKB">
        <authorList>
            <consortium name="EnsemblPlants"/>
        </authorList>
    </citation>
    <scope>IDENTIFICATION</scope>
</reference>
<dbReference type="Pfam" id="PF13041">
    <property type="entry name" value="PPR_2"/>
    <property type="match status" value="5"/>
</dbReference>
<reference evidence="6 7" key="1">
    <citation type="submission" date="2012-08" db="EMBL/GenBank/DDBJ databases">
        <title>Oryza genome evolution.</title>
        <authorList>
            <person name="Wing R.A."/>
        </authorList>
    </citation>
    <scope>NUCLEOTIDE SEQUENCE</scope>
</reference>
<dbReference type="Proteomes" id="UP000032180">
    <property type="component" value="Chromosome 5"/>
</dbReference>
<dbReference type="SUPFAM" id="SSF81901">
    <property type="entry name" value="HCP-like"/>
    <property type="match status" value="1"/>
</dbReference>
<feature type="repeat" description="PPR" evidence="3">
    <location>
        <begin position="1380"/>
        <end position="1414"/>
    </location>
</feature>
<dbReference type="EnsemblPlants" id="LPERR05G09450.2">
    <property type="protein sequence ID" value="LPERR05G09450.2"/>
    <property type="gene ID" value="LPERR05G09450"/>
</dbReference>
<feature type="repeat" description="PPR" evidence="3">
    <location>
        <begin position="975"/>
        <end position="1009"/>
    </location>
</feature>
<evidence type="ECO:0000256" key="4">
    <source>
        <dbReference type="SAM" id="MobiDB-lite"/>
    </source>
</evidence>
<accession>A0A0D9WF66</accession>
<evidence type="ECO:0000259" key="5">
    <source>
        <dbReference type="Pfam" id="PF17177"/>
    </source>
</evidence>
<dbReference type="NCBIfam" id="TIGR00756">
    <property type="entry name" value="PPR"/>
    <property type="match status" value="11"/>
</dbReference>